<proteinExistence type="predicted"/>
<protein>
    <recommendedName>
        <fullName evidence="4">Surface layer protein A domain-containing protein</fullName>
    </recommendedName>
</protein>
<organism evidence="2 3">
    <name type="scientific">Apilactobacillus micheneri</name>
    <dbReference type="NCBI Taxonomy" id="1899430"/>
    <lineage>
        <taxon>Bacteria</taxon>
        <taxon>Bacillati</taxon>
        <taxon>Bacillota</taxon>
        <taxon>Bacilli</taxon>
        <taxon>Lactobacillales</taxon>
        <taxon>Lactobacillaceae</taxon>
        <taxon>Apilactobacillus</taxon>
    </lineage>
</organism>
<name>A0A9Q8MUC3_9LACO</name>
<evidence type="ECO:0000256" key="1">
    <source>
        <dbReference type="SAM" id="SignalP"/>
    </source>
</evidence>
<dbReference type="AlphaFoldDB" id="A0A9Q8MUC3"/>
<evidence type="ECO:0000313" key="2">
    <source>
        <dbReference type="EMBL" id="TPR46197.1"/>
    </source>
</evidence>
<reference evidence="2" key="1">
    <citation type="submission" date="2018-08" db="EMBL/GenBank/DDBJ databases">
        <title>Comparative genomics of wild bee and flower associated Lactobacillus reveals potential adaptation to the bee host.</title>
        <authorList>
            <person name="Vuong H.Q."/>
            <person name="Mcfrederick Q.S."/>
        </authorList>
    </citation>
    <scope>NUCLEOTIDE SEQUENCE</scope>
    <source>
        <strain evidence="2">HV_63</strain>
    </source>
</reference>
<feature type="signal peptide" evidence="1">
    <location>
        <begin position="1"/>
        <end position="20"/>
    </location>
</feature>
<feature type="chain" id="PRO_5040463367" description="Surface layer protein A domain-containing protein" evidence="1">
    <location>
        <begin position="21"/>
        <end position="187"/>
    </location>
</feature>
<gene>
    <name evidence="2" type="ORF">DY130_01390</name>
</gene>
<evidence type="ECO:0000313" key="3">
    <source>
        <dbReference type="Proteomes" id="UP000784700"/>
    </source>
</evidence>
<dbReference type="RefSeq" id="WP_105987415.1">
    <property type="nucleotide sequence ID" value="NZ_QUBF01000001.1"/>
</dbReference>
<dbReference type="EMBL" id="QUBG01000001">
    <property type="protein sequence ID" value="TPR46197.1"/>
    <property type="molecule type" value="Genomic_DNA"/>
</dbReference>
<accession>A0A9Q8MUC3</accession>
<dbReference type="Proteomes" id="UP000784700">
    <property type="component" value="Unassembled WGS sequence"/>
</dbReference>
<sequence length="187" mass="22268">MKFRRLISISLITASTLLFVGTTGNNNVSANANHHKRVHKVVNKKNKAHKQSKKRAFKPVINKWYKGTPKRVHGTWYYNGRDTKAYITYDNYKSSGNYMYKDDDDNLYEKEPAEGVKNIEYRYLGGYTYQFRGVQYELNDQHQMVSKHQYYPYKLKIYPDKLHFYLGHGIQDYVRKADFNMRDVNKK</sequence>
<evidence type="ECO:0008006" key="4">
    <source>
        <dbReference type="Google" id="ProtNLM"/>
    </source>
</evidence>
<comment type="caution">
    <text evidence="2">The sequence shown here is derived from an EMBL/GenBank/DDBJ whole genome shotgun (WGS) entry which is preliminary data.</text>
</comment>
<keyword evidence="1" id="KW-0732">Signal</keyword>